<proteinExistence type="predicted"/>
<dbReference type="SUPFAM" id="SSF50447">
    <property type="entry name" value="Translation proteins"/>
    <property type="match status" value="1"/>
</dbReference>
<gene>
    <name evidence="3" type="ORF">GBAR_LOCUS31351</name>
</gene>
<dbReference type="PANTHER" id="PTHR43462:SF1">
    <property type="entry name" value="ALANYL-TRNA EDITING PROTEIN AARSD1"/>
    <property type="match status" value="1"/>
</dbReference>
<dbReference type="GO" id="GO:0046872">
    <property type="term" value="F:metal ion binding"/>
    <property type="evidence" value="ECO:0007669"/>
    <property type="project" value="UniProtKB-KW"/>
</dbReference>
<keyword evidence="4" id="KW-1185">Reference proteome</keyword>
<dbReference type="Gene3D" id="2.40.30.130">
    <property type="match status" value="1"/>
</dbReference>
<accession>A0AA35XLI4</accession>
<dbReference type="AlphaFoldDB" id="A0AA35XLI4"/>
<evidence type="ECO:0000313" key="4">
    <source>
        <dbReference type="Proteomes" id="UP001174909"/>
    </source>
</evidence>
<evidence type="ECO:0000256" key="1">
    <source>
        <dbReference type="ARBA" id="ARBA00022723"/>
    </source>
</evidence>
<reference evidence="3" key="1">
    <citation type="submission" date="2023-03" db="EMBL/GenBank/DDBJ databases">
        <authorList>
            <person name="Steffen K."/>
            <person name="Cardenas P."/>
        </authorList>
    </citation>
    <scope>NUCLEOTIDE SEQUENCE</scope>
</reference>
<dbReference type="InterPro" id="IPR009000">
    <property type="entry name" value="Transl_B-barrel_sf"/>
</dbReference>
<protein>
    <submittedName>
        <fullName evidence="3">Alanyl-tRNA editing protein Aarsd1</fullName>
    </submittedName>
</protein>
<keyword evidence="2" id="KW-0862">Zinc</keyword>
<name>A0AA35XLI4_GEOBA</name>
<sequence length="152" mass="17210">MSLKCQKDSYLRSYRSRVASCRPAEPVGKGEGKYEVVLDDTVLFPEGGGQPYDRGAVSRKKDHSGVNAAKPYLQINGVEVLRVLRRGAVAVHFTEEPLEEGAEVEVEVDWNRRFDHMQQHSGNTNILVVCINPVSATLYQDTIRNRRKRAYY</sequence>
<organism evidence="3 4">
    <name type="scientific">Geodia barretti</name>
    <name type="common">Barrett's horny sponge</name>
    <dbReference type="NCBI Taxonomy" id="519541"/>
    <lineage>
        <taxon>Eukaryota</taxon>
        <taxon>Metazoa</taxon>
        <taxon>Porifera</taxon>
        <taxon>Demospongiae</taxon>
        <taxon>Heteroscleromorpha</taxon>
        <taxon>Tetractinellida</taxon>
        <taxon>Astrophorina</taxon>
        <taxon>Geodiidae</taxon>
        <taxon>Geodia</taxon>
    </lineage>
</organism>
<comment type="caution">
    <text evidence="3">The sequence shown here is derived from an EMBL/GenBank/DDBJ whole genome shotgun (WGS) entry which is preliminary data.</text>
</comment>
<keyword evidence="1" id="KW-0479">Metal-binding</keyword>
<evidence type="ECO:0000256" key="2">
    <source>
        <dbReference type="ARBA" id="ARBA00022833"/>
    </source>
</evidence>
<dbReference type="Proteomes" id="UP001174909">
    <property type="component" value="Unassembled WGS sequence"/>
</dbReference>
<dbReference type="GO" id="GO:0002196">
    <property type="term" value="F:Ser-tRNA(Ala) deacylase activity"/>
    <property type="evidence" value="ECO:0007669"/>
    <property type="project" value="TreeGrafter"/>
</dbReference>
<dbReference type="EMBL" id="CASHTH010004453">
    <property type="protein sequence ID" value="CAI8057506.1"/>
    <property type="molecule type" value="Genomic_DNA"/>
</dbReference>
<evidence type="ECO:0000313" key="3">
    <source>
        <dbReference type="EMBL" id="CAI8057506.1"/>
    </source>
</evidence>
<dbReference type="PANTHER" id="PTHR43462">
    <property type="entry name" value="ALANYL-TRNA EDITING PROTEIN"/>
    <property type="match status" value="1"/>
</dbReference>
<dbReference type="InterPro" id="IPR051335">
    <property type="entry name" value="Alanyl-tRNA_Editing_Enzymes"/>
</dbReference>